<organism evidence="7 8">
    <name type="scientific">Chaetoceros tenuissimus</name>
    <dbReference type="NCBI Taxonomy" id="426638"/>
    <lineage>
        <taxon>Eukaryota</taxon>
        <taxon>Sar</taxon>
        <taxon>Stramenopiles</taxon>
        <taxon>Ochrophyta</taxon>
        <taxon>Bacillariophyta</taxon>
        <taxon>Coscinodiscophyceae</taxon>
        <taxon>Chaetocerotophycidae</taxon>
        <taxon>Chaetocerotales</taxon>
        <taxon>Chaetocerotaceae</taxon>
        <taxon>Chaetoceros</taxon>
    </lineage>
</organism>
<dbReference type="Pfam" id="PF00884">
    <property type="entry name" value="Sulfatase"/>
    <property type="match status" value="1"/>
</dbReference>
<dbReference type="InterPro" id="IPR050738">
    <property type="entry name" value="Sulfatase"/>
</dbReference>
<reference evidence="7 8" key="1">
    <citation type="journal article" date="2021" name="Sci. Rep.">
        <title>The genome of the diatom Chaetoceros tenuissimus carries an ancient integrated fragment of an extant virus.</title>
        <authorList>
            <person name="Hongo Y."/>
            <person name="Kimura K."/>
            <person name="Takaki Y."/>
            <person name="Yoshida Y."/>
            <person name="Baba S."/>
            <person name="Kobayashi G."/>
            <person name="Nagasaki K."/>
            <person name="Hano T."/>
            <person name="Tomaru Y."/>
        </authorList>
    </citation>
    <scope>NUCLEOTIDE SEQUENCE [LARGE SCALE GENOMIC DNA]</scope>
    <source>
        <strain evidence="7 8">NIES-3715</strain>
    </source>
</reference>
<dbReference type="InterPro" id="IPR017850">
    <property type="entry name" value="Alkaline_phosphatase_core_sf"/>
</dbReference>
<dbReference type="InterPro" id="IPR000917">
    <property type="entry name" value="Sulfatase_N"/>
</dbReference>
<dbReference type="Gene3D" id="3.40.720.10">
    <property type="entry name" value="Alkaline Phosphatase, subunit A"/>
    <property type="match status" value="1"/>
</dbReference>
<dbReference type="GO" id="GO:0004065">
    <property type="term" value="F:arylsulfatase activity"/>
    <property type="evidence" value="ECO:0007669"/>
    <property type="project" value="TreeGrafter"/>
</dbReference>
<accession>A0AAD3CI93</accession>
<keyword evidence="2" id="KW-0479">Metal-binding</keyword>
<dbReference type="AlphaFoldDB" id="A0AAD3CI93"/>
<feature type="chain" id="PRO_5042273487" description="Sulfatase N-terminal domain-containing protein" evidence="5">
    <location>
        <begin position="31"/>
        <end position="648"/>
    </location>
</feature>
<dbReference type="EMBL" id="BLLK01000022">
    <property type="protein sequence ID" value="GFH46582.1"/>
    <property type="molecule type" value="Genomic_DNA"/>
</dbReference>
<keyword evidence="4" id="KW-0106">Calcium</keyword>
<dbReference type="PANTHER" id="PTHR42693:SF53">
    <property type="entry name" value="ENDO-4-O-SULFATASE"/>
    <property type="match status" value="1"/>
</dbReference>
<feature type="domain" description="Sulfatase N-terminal" evidence="6">
    <location>
        <begin position="37"/>
        <end position="431"/>
    </location>
</feature>
<dbReference type="InterPro" id="IPR024607">
    <property type="entry name" value="Sulfatase_CS"/>
</dbReference>
<dbReference type="Proteomes" id="UP001054902">
    <property type="component" value="Unassembled WGS sequence"/>
</dbReference>
<dbReference type="PANTHER" id="PTHR42693">
    <property type="entry name" value="ARYLSULFATASE FAMILY MEMBER"/>
    <property type="match status" value="1"/>
</dbReference>
<evidence type="ECO:0000256" key="4">
    <source>
        <dbReference type="ARBA" id="ARBA00022837"/>
    </source>
</evidence>
<keyword evidence="8" id="KW-1185">Reference proteome</keyword>
<keyword evidence="3" id="KW-0378">Hydrolase</keyword>
<name>A0AAD3CI93_9STRA</name>
<evidence type="ECO:0000256" key="1">
    <source>
        <dbReference type="ARBA" id="ARBA00008779"/>
    </source>
</evidence>
<sequence length="648" mass="73267">MHHTQNLQRCIISFLIVQALLVSSSLVAHAQEGEKKPNLVVIMTDEHNLRTLSCYRDYFLSKFPKDVVDVWGDGIFVDTPNIDSLAKDGALFTNFYTSVPQCTPARASFLSGLYPFKTGAVENWDGLDANIKTWANVLQNEGYATSYIGKWHLDSDEKTGPYEDLNYDPLFFPESGDASRTFGFSDNKYRYSRGHFKIIKETSDGRFKKGNFIADMDEGDSIEEVYTTDFYINRAMEYIQRKADSEEPFALFLSLADPHGPDEVRSPYDTMYNDAPFAMPKTTVNYINSNPPPPGFYGEFGVDYKRKNGIDYAPREPNAINDYLEEFAQEKEFINRMRNYFGMVKLIDDKVGEIVSTIKSLGLEENTIICFTSDHGDLAFEHGRLNKEEPFMTSAGVPMIIKYPNHIKPNKVIETAYSQVDFAPSILGIMGLSDRAESMNMVFDGVDGSNEILNQEDVSNDNSKYIISYLSDGRWILALKAGRKLILNGLNKGATMYDLKLDPQELTNYISKKPLVVTSLYRKIQSWLSSRNFVATDSTKSFINSASYCRDSAYPLLLKKKKKDQTIRCKWVSKKPFKRCMKGRGVYKGAIATACPEACKTVMPCSCEDTKIQFMLGQTFMTCSDITESICPDIEGIMETCRKTCGQC</sequence>
<dbReference type="Gene3D" id="3.30.1120.10">
    <property type="match status" value="1"/>
</dbReference>
<dbReference type="SUPFAM" id="SSF53649">
    <property type="entry name" value="Alkaline phosphatase-like"/>
    <property type="match status" value="1"/>
</dbReference>
<evidence type="ECO:0000256" key="2">
    <source>
        <dbReference type="ARBA" id="ARBA00022723"/>
    </source>
</evidence>
<evidence type="ECO:0000313" key="8">
    <source>
        <dbReference type="Proteomes" id="UP001054902"/>
    </source>
</evidence>
<comment type="caution">
    <text evidence="7">The sequence shown here is derived from an EMBL/GenBank/DDBJ whole genome shotgun (WGS) entry which is preliminary data.</text>
</comment>
<comment type="similarity">
    <text evidence="1">Belongs to the sulfatase family.</text>
</comment>
<feature type="signal peptide" evidence="5">
    <location>
        <begin position="1"/>
        <end position="30"/>
    </location>
</feature>
<proteinExistence type="inferred from homology"/>
<gene>
    <name evidence="7" type="ORF">CTEN210_03056</name>
</gene>
<evidence type="ECO:0000313" key="7">
    <source>
        <dbReference type="EMBL" id="GFH46582.1"/>
    </source>
</evidence>
<dbReference type="PROSITE" id="PS00149">
    <property type="entry name" value="SULFATASE_2"/>
    <property type="match status" value="1"/>
</dbReference>
<evidence type="ECO:0000256" key="3">
    <source>
        <dbReference type="ARBA" id="ARBA00022801"/>
    </source>
</evidence>
<evidence type="ECO:0000259" key="6">
    <source>
        <dbReference type="Pfam" id="PF00884"/>
    </source>
</evidence>
<keyword evidence="5" id="KW-0732">Signal</keyword>
<evidence type="ECO:0000256" key="5">
    <source>
        <dbReference type="SAM" id="SignalP"/>
    </source>
</evidence>
<dbReference type="GO" id="GO:0046872">
    <property type="term" value="F:metal ion binding"/>
    <property type="evidence" value="ECO:0007669"/>
    <property type="project" value="UniProtKB-KW"/>
</dbReference>
<protein>
    <recommendedName>
        <fullName evidence="6">Sulfatase N-terminal domain-containing protein</fullName>
    </recommendedName>
</protein>